<dbReference type="VEuPathDB" id="VectorBase:AMEC013539"/>
<keyword evidence="3" id="KW-1185">Reference proteome</keyword>
<dbReference type="Proteomes" id="UP000075902">
    <property type="component" value="Unassembled WGS sequence"/>
</dbReference>
<accession>A0A182U431</accession>
<reference evidence="2" key="2">
    <citation type="submission" date="2020-05" db="UniProtKB">
        <authorList>
            <consortium name="EnsemblMetazoa"/>
        </authorList>
    </citation>
    <scope>IDENTIFICATION</scope>
    <source>
        <strain evidence="2">CM1001059</strain>
    </source>
</reference>
<feature type="compositionally biased region" description="Polar residues" evidence="1">
    <location>
        <begin position="11"/>
        <end position="21"/>
    </location>
</feature>
<evidence type="ECO:0000313" key="2">
    <source>
        <dbReference type="EnsemblMetazoa" id="AMEC013539-PA"/>
    </source>
</evidence>
<proteinExistence type="predicted"/>
<evidence type="ECO:0000256" key="1">
    <source>
        <dbReference type="SAM" id="MobiDB-lite"/>
    </source>
</evidence>
<name>A0A182U431_9DIPT</name>
<reference evidence="3" key="1">
    <citation type="submission" date="2014-01" db="EMBL/GenBank/DDBJ databases">
        <title>The Genome Sequence of Anopheles melas CM1001059_A (V2).</title>
        <authorList>
            <consortium name="The Broad Institute Genomics Platform"/>
            <person name="Neafsey D.E."/>
            <person name="Besansky N."/>
            <person name="Howell P."/>
            <person name="Walton C."/>
            <person name="Young S.K."/>
            <person name="Zeng Q."/>
            <person name="Gargeya S."/>
            <person name="Fitzgerald M."/>
            <person name="Haas B."/>
            <person name="Abouelleil A."/>
            <person name="Allen A.W."/>
            <person name="Alvarado L."/>
            <person name="Arachchi H.M."/>
            <person name="Berlin A.M."/>
            <person name="Chapman S.B."/>
            <person name="Gainer-Dewar J."/>
            <person name="Goldberg J."/>
            <person name="Griggs A."/>
            <person name="Gujja S."/>
            <person name="Hansen M."/>
            <person name="Howarth C."/>
            <person name="Imamovic A."/>
            <person name="Ireland A."/>
            <person name="Larimer J."/>
            <person name="McCowan C."/>
            <person name="Murphy C."/>
            <person name="Pearson M."/>
            <person name="Poon T.W."/>
            <person name="Priest M."/>
            <person name="Roberts A."/>
            <person name="Saif S."/>
            <person name="Shea T."/>
            <person name="Sisk P."/>
            <person name="Sykes S."/>
            <person name="Wortman J."/>
            <person name="Nusbaum C."/>
            <person name="Birren B."/>
        </authorList>
    </citation>
    <scope>NUCLEOTIDE SEQUENCE [LARGE SCALE GENOMIC DNA]</scope>
    <source>
        <strain evidence="3">CM1001059</strain>
    </source>
</reference>
<evidence type="ECO:0000313" key="3">
    <source>
        <dbReference type="Proteomes" id="UP000075902"/>
    </source>
</evidence>
<feature type="region of interest" description="Disordered" evidence="1">
    <location>
        <begin position="1"/>
        <end position="21"/>
    </location>
</feature>
<organism evidence="2 3">
    <name type="scientific">Anopheles melas</name>
    <dbReference type="NCBI Taxonomy" id="34690"/>
    <lineage>
        <taxon>Eukaryota</taxon>
        <taxon>Metazoa</taxon>
        <taxon>Ecdysozoa</taxon>
        <taxon>Arthropoda</taxon>
        <taxon>Hexapoda</taxon>
        <taxon>Insecta</taxon>
        <taxon>Pterygota</taxon>
        <taxon>Neoptera</taxon>
        <taxon>Endopterygota</taxon>
        <taxon>Diptera</taxon>
        <taxon>Nematocera</taxon>
        <taxon>Culicoidea</taxon>
        <taxon>Culicidae</taxon>
        <taxon>Anophelinae</taxon>
        <taxon>Anopheles</taxon>
    </lineage>
</organism>
<dbReference type="AlphaFoldDB" id="A0A182U431"/>
<sequence length="182" mass="20101">MHSATVHAISGGQNTTVTGSSTIKKVVMNTPRETCPDGKLNLSGPKHSGSSFIAGRRRRVAALITATITMSVSRPMNRFTCIWYHSGLSIIQQNASHPASQAIPWHEYSSTLQCVRRERSGTKFSIKLTNCFVITTSHSSSFFRAGGIFLPSSRRVLESTCWQRNLFFIGSSFQSKRFVALN</sequence>
<dbReference type="EnsemblMetazoa" id="AMEC013539-RA">
    <property type="protein sequence ID" value="AMEC013539-PA"/>
    <property type="gene ID" value="AMEC013539"/>
</dbReference>
<protein>
    <submittedName>
        <fullName evidence="2">Uncharacterized protein</fullName>
    </submittedName>
</protein>